<gene>
    <name evidence="1" type="ORF">MM50RIKEN_15980</name>
</gene>
<evidence type="ECO:0000313" key="1">
    <source>
        <dbReference type="EMBL" id="BCK81835.1"/>
    </source>
</evidence>
<dbReference type="AlphaFoldDB" id="A0A810Q5I5"/>
<dbReference type="EMBL" id="AP023418">
    <property type="protein sequence ID" value="BCK81835.1"/>
    <property type="molecule type" value="Genomic_DNA"/>
</dbReference>
<accession>A0A810Q5I5</accession>
<reference evidence="1" key="1">
    <citation type="submission" date="2020-09" db="EMBL/GenBank/DDBJ databases">
        <title>New species isolated from human feces.</title>
        <authorList>
            <person name="Kitahara M."/>
            <person name="Shigeno Y."/>
            <person name="Shime M."/>
            <person name="Matsumoto Y."/>
            <person name="Nakamura S."/>
            <person name="Motooka D."/>
            <person name="Fukuoka S."/>
            <person name="Nishikawa H."/>
            <person name="Benno Y."/>
        </authorList>
    </citation>
    <scope>NUCLEOTIDE SEQUENCE</scope>
    <source>
        <strain evidence="1">MM50</strain>
    </source>
</reference>
<dbReference type="KEGG" id="vcop:MM50RIKEN_15980"/>
<organism evidence="1 2">
    <name type="scientific">Vescimonas coprocola</name>
    <dbReference type="NCBI Taxonomy" id="2714355"/>
    <lineage>
        <taxon>Bacteria</taxon>
        <taxon>Bacillati</taxon>
        <taxon>Bacillota</taxon>
        <taxon>Clostridia</taxon>
        <taxon>Eubacteriales</taxon>
        <taxon>Oscillospiraceae</taxon>
        <taxon>Vescimonas</taxon>
    </lineage>
</organism>
<keyword evidence="2" id="KW-1185">Reference proteome</keyword>
<protein>
    <submittedName>
        <fullName evidence="1">Uncharacterized protein</fullName>
    </submittedName>
</protein>
<evidence type="ECO:0000313" key="2">
    <source>
        <dbReference type="Proteomes" id="UP000681035"/>
    </source>
</evidence>
<name>A0A810Q5I5_9FIRM</name>
<dbReference type="Proteomes" id="UP000681035">
    <property type="component" value="Chromosome"/>
</dbReference>
<dbReference type="RefSeq" id="WP_213540492.1">
    <property type="nucleotide sequence ID" value="NZ_AP023418.1"/>
</dbReference>
<proteinExistence type="predicted"/>
<sequence>MDPNINYYGIVILLRKLRECGIFTEKELRKIAARIAADSGVEVVFFL</sequence>